<protein>
    <recommendedName>
        <fullName evidence="4">Phosphatidylinositol N-acetylglucosaminyltransferase subunit H conserved domain-containing protein</fullName>
    </recommendedName>
</protein>
<feature type="region of interest" description="Disordered" evidence="3">
    <location>
        <begin position="319"/>
        <end position="338"/>
    </location>
</feature>
<feature type="domain" description="Phosphatidylinositol N-acetylglucosaminyltransferase subunit H conserved" evidence="4">
    <location>
        <begin position="246"/>
        <end position="292"/>
    </location>
</feature>
<proteinExistence type="inferred from homology"/>
<dbReference type="Pfam" id="PF10181">
    <property type="entry name" value="PIG-H"/>
    <property type="match status" value="1"/>
</dbReference>
<dbReference type="InterPro" id="IPR044215">
    <property type="entry name" value="PIG-H"/>
</dbReference>
<dbReference type="Proteomes" id="UP001583172">
    <property type="component" value="Unassembled WGS sequence"/>
</dbReference>
<gene>
    <name evidence="5" type="ORF">VTJ49DRAFT_3544</name>
</gene>
<dbReference type="EMBL" id="JAZGSY010000275">
    <property type="protein sequence ID" value="KAL1837645.1"/>
    <property type="molecule type" value="Genomic_DNA"/>
</dbReference>
<comment type="caution">
    <text evidence="5">The sequence shown here is derived from an EMBL/GenBank/DDBJ whole genome shotgun (WGS) entry which is preliminary data.</text>
</comment>
<accession>A0ABR3V782</accession>
<comment type="pathway">
    <text evidence="1">Glycolipid biosynthesis; glycosylphosphatidylinositol-anchor biosynthesis.</text>
</comment>
<dbReference type="PANTHER" id="PTHR15231">
    <property type="entry name" value="PHOSPHATIDYLINOSITOL N-ACETYLGLUCOSAMINYLTRANSFERASE SUBUNIT H"/>
    <property type="match status" value="1"/>
</dbReference>
<evidence type="ECO:0000256" key="1">
    <source>
        <dbReference type="ARBA" id="ARBA00004687"/>
    </source>
</evidence>
<evidence type="ECO:0000256" key="2">
    <source>
        <dbReference type="ARBA" id="ARBA00009610"/>
    </source>
</evidence>
<sequence>MPLPMPMLTTAPHLYIRRPSPTTAEFTVTTCPPLTLPLRLLLFALSLVRLALLSAAILTLHSRLAHRLPYLSSTQPIPHPHPHLPPAPEAGLKPLPAHHHDPSLADLTTSLRSLDLPTFALGLLALASRSRFATALARLLAPVPDTAACPLAMAVVYAAVCARLHRTESVLVLRGLGIQTSTARGIMGGVGSFVTTTTTTGTGMNGGVGKGEVGNKAGDAVAGGLGGWLGTVQSWLLGCLTVGWGAWGKQTRFIPTEKIRDVLINEAFRGFEVRYYLIVVVEGEEELVVLFPGLLPRRRIVEAVWRGIRGCLWEEEGWEERNGDSKGGGGIGSTREME</sequence>
<comment type="similarity">
    <text evidence="2">Belongs to the PIGH family.</text>
</comment>
<evidence type="ECO:0000313" key="6">
    <source>
        <dbReference type="Proteomes" id="UP001583172"/>
    </source>
</evidence>
<reference evidence="5 6" key="1">
    <citation type="journal article" date="2024" name="Commun. Biol.">
        <title>Comparative genomic analysis of thermophilic fungi reveals convergent evolutionary adaptations and gene losses.</title>
        <authorList>
            <person name="Steindorff A.S."/>
            <person name="Aguilar-Pontes M.V."/>
            <person name="Robinson A.J."/>
            <person name="Andreopoulos B."/>
            <person name="LaButti K."/>
            <person name="Kuo A."/>
            <person name="Mondo S."/>
            <person name="Riley R."/>
            <person name="Otillar R."/>
            <person name="Haridas S."/>
            <person name="Lipzen A."/>
            <person name="Grimwood J."/>
            <person name="Schmutz J."/>
            <person name="Clum A."/>
            <person name="Reid I.D."/>
            <person name="Moisan M.C."/>
            <person name="Butler G."/>
            <person name="Nguyen T.T.M."/>
            <person name="Dewar K."/>
            <person name="Conant G."/>
            <person name="Drula E."/>
            <person name="Henrissat B."/>
            <person name="Hansel C."/>
            <person name="Singer S."/>
            <person name="Hutchinson M.I."/>
            <person name="de Vries R.P."/>
            <person name="Natvig D.O."/>
            <person name="Powell A.J."/>
            <person name="Tsang A."/>
            <person name="Grigoriev I.V."/>
        </authorList>
    </citation>
    <scope>NUCLEOTIDE SEQUENCE [LARGE SCALE GENOMIC DNA]</scope>
    <source>
        <strain evidence="5 6">CBS 620.91</strain>
    </source>
</reference>
<evidence type="ECO:0000313" key="5">
    <source>
        <dbReference type="EMBL" id="KAL1837645.1"/>
    </source>
</evidence>
<evidence type="ECO:0000259" key="4">
    <source>
        <dbReference type="Pfam" id="PF10181"/>
    </source>
</evidence>
<dbReference type="PANTHER" id="PTHR15231:SF1">
    <property type="entry name" value="PHOSPHATIDYLINOSITOL N-ACETYLGLUCOSAMINYLTRANSFERASE SUBUNIT H"/>
    <property type="match status" value="1"/>
</dbReference>
<organism evidence="5 6">
    <name type="scientific">Humicola insolens</name>
    <name type="common">Soft-rot fungus</name>
    <dbReference type="NCBI Taxonomy" id="85995"/>
    <lineage>
        <taxon>Eukaryota</taxon>
        <taxon>Fungi</taxon>
        <taxon>Dikarya</taxon>
        <taxon>Ascomycota</taxon>
        <taxon>Pezizomycotina</taxon>
        <taxon>Sordariomycetes</taxon>
        <taxon>Sordariomycetidae</taxon>
        <taxon>Sordariales</taxon>
        <taxon>Chaetomiaceae</taxon>
        <taxon>Mycothermus</taxon>
    </lineage>
</organism>
<feature type="region of interest" description="Disordered" evidence="3">
    <location>
        <begin position="76"/>
        <end position="99"/>
    </location>
</feature>
<name>A0ABR3V782_HUMIN</name>
<dbReference type="InterPro" id="IPR019328">
    <property type="entry name" value="PIGH-H_dom"/>
</dbReference>
<feature type="compositionally biased region" description="Pro residues" evidence="3">
    <location>
        <begin position="77"/>
        <end position="88"/>
    </location>
</feature>
<keyword evidence="6" id="KW-1185">Reference proteome</keyword>
<evidence type="ECO:0000256" key="3">
    <source>
        <dbReference type="SAM" id="MobiDB-lite"/>
    </source>
</evidence>